<organism evidence="1 2">
    <name type="scientific">Nepenthes gracilis</name>
    <name type="common">Slender pitcher plant</name>
    <dbReference type="NCBI Taxonomy" id="150966"/>
    <lineage>
        <taxon>Eukaryota</taxon>
        <taxon>Viridiplantae</taxon>
        <taxon>Streptophyta</taxon>
        <taxon>Embryophyta</taxon>
        <taxon>Tracheophyta</taxon>
        <taxon>Spermatophyta</taxon>
        <taxon>Magnoliopsida</taxon>
        <taxon>eudicotyledons</taxon>
        <taxon>Gunneridae</taxon>
        <taxon>Pentapetalae</taxon>
        <taxon>Caryophyllales</taxon>
        <taxon>Nepenthaceae</taxon>
        <taxon>Nepenthes</taxon>
    </lineage>
</organism>
<evidence type="ECO:0008006" key="3">
    <source>
        <dbReference type="Google" id="ProtNLM"/>
    </source>
</evidence>
<evidence type="ECO:0000313" key="2">
    <source>
        <dbReference type="Proteomes" id="UP001279734"/>
    </source>
</evidence>
<accession>A0AAD3XIQ6</accession>
<comment type="caution">
    <text evidence="1">The sequence shown here is derived from an EMBL/GenBank/DDBJ whole genome shotgun (WGS) entry which is preliminary data.</text>
</comment>
<keyword evidence="2" id="KW-1185">Reference proteome</keyword>
<evidence type="ECO:0000313" key="1">
    <source>
        <dbReference type="EMBL" id="GMH05821.1"/>
    </source>
</evidence>
<reference evidence="1" key="1">
    <citation type="submission" date="2023-05" db="EMBL/GenBank/DDBJ databases">
        <title>Nepenthes gracilis genome sequencing.</title>
        <authorList>
            <person name="Fukushima K."/>
        </authorList>
    </citation>
    <scope>NUCLEOTIDE SEQUENCE</scope>
    <source>
        <strain evidence="1">SING2019-196</strain>
    </source>
</reference>
<protein>
    <recommendedName>
        <fullName evidence="3">Reverse transcriptase domain-containing protein</fullName>
    </recommendedName>
</protein>
<sequence>MITKEDAQEQPRNRVAARGFSMVTTKPAKGNALDCPENTSSNKKPRVGVKTDIISFCDDDMTHVMTHHSNPLVISVLISDGPIRDRLVTFLRQNADVFTWTIADMPGISGGVMVHKFDINPGHKHVKQKRWNHSVEKLVSIR</sequence>
<name>A0AAD3XIQ6_NEPGR</name>
<dbReference type="Proteomes" id="UP001279734">
    <property type="component" value="Unassembled WGS sequence"/>
</dbReference>
<dbReference type="AlphaFoldDB" id="A0AAD3XIQ6"/>
<proteinExistence type="predicted"/>
<dbReference type="EMBL" id="BSYO01000006">
    <property type="protein sequence ID" value="GMH05821.1"/>
    <property type="molecule type" value="Genomic_DNA"/>
</dbReference>
<gene>
    <name evidence="1" type="ORF">Nepgr_007661</name>
</gene>